<dbReference type="STRING" id="249408.BOO71_0007612"/>
<evidence type="ECO:0000313" key="2">
    <source>
        <dbReference type="EMBL" id="OLV17851.1"/>
    </source>
</evidence>
<dbReference type="InterPro" id="IPR000835">
    <property type="entry name" value="HTH_MarR-typ"/>
</dbReference>
<dbReference type="GO" id="GO:0003700">
    <property type="term" value="F:DNA-binding transcription factor activity"/>
    <property type="evidence" value="ECO:0007669"/>
    <property type="project" value="InterPro"/>
</dbReference>
<dbReference type="EMBL" id="MSTI01000084">
    <property type="protein sequence ID" value="OLV17851.1"/>
    <property type="molecule type" value="Genomic_DNA"/>
</dbReference>
<organism evidence="2 3">
    <name type="scientific">Deinococcus marmoris</name>
    <dbReference type="NCBI Taxonomy" id="249408"/>
    <lineage>
        <taxon>Bacteria</taxon>
        <taxon>Thermotogati</taxon>
        <taxon>Deinococcota</taxon>
        <taxon>Deinococci</taxon>
        <taxon>Deinococcales</taxon>
        <taxon>Deinococcaceae</taxon>
        <taxon>Deinococcus</taxon>
    </lineage>
</organism>
<reference evidence="2 3" key="1">
    <citation type="submission" date="2017-01" db="EMBL/GenBank/DDBJ databases">
        <title>Genome Analysis of Deinococcus marmoris KOPRI26562.</title>
        <authorList>
            <person name="Kim J.H."/>
            <person name="Oh H.-M."/>
        </authorList>
    </citation>
    <scope>NUCLEOTIDE SEQUENCE [LARGE SCALE GENOMIC DNA]</scope>
    <source>
        <strain evidence="2 3">KOPRI26562</strain>
    </source>
</reference>
<dbReference type="InterPro" id="IPR036390">
    <property type="entry name" value="WH_DNA-bd_sf"/>
</dbReference>
<keyword evidence="3" id="KW-1185">Reference proteome</keyword>
<dbReference type="OrthoDB" id="67994at2"/>
<dbReference type="Gene3D" id="1.10.10.10">
    <property type="entry name" value="Winged helix-like DNA-binding domain superfamily/Winged helix DNA-binding domain"/>
    <property type="match status" value="1"/>
</dbReference>
<accession>A0A1U7NY51</accession>
<name>A0A1U7NY51_9DEIO</name>
<dbReference type="PANTHER" id="PTHR33164">
    <property type="entry name" value="TRANSCRIPTIONAL REGULATOR, MARR FAMILY"/>
    <property type="match status" value="1"/>
</dbReference>
<feature type="domain" description="HTH marR-type" evidence="1">
    <location>
        <begin position="19"/>
        <end position="153"/>
    </location>
</feature>
<dbReference type="PROSITE" id="PS50995">
    <property type="entry name" value="HTH_MARR_2"/>
    <property type="match status" value="1"/>
</dbReference>
<dbReference type="SUPFAM" id="SSF46785">
    <property type="entry name" value="Winged helix' DNA-binding domain"/>
    <property type="match status" value="1"/>
</dbReference>
<sequence length="158" mass="17944">MSTTAPDDLQQQHPLRSLEEEAVLGLYRTSQLLLDLNEAFCRERGFTLAQYNVLRILRGAGDAGLGRNEIRERLIHRMPDVTRLLDKMEEAGLVRRERSATDRRYVPTVLTERGQALVNELDGPVVKLQRSHLGHLSPGQLHTLIETLAVIRSRLESE</sequence>
<dbReference type="Proteomes" id="UP000186607">
    <property type="component" value="Unassembled WGS sequence"/>
</dbReference>
<dbReference type="InterPro" id="IPR036388">
    <property type="entry name" value="WH-like_DNA-bd_sf"/>
</dbReference>
<dbReference type="PANTHER" id="PTHR33164:SF101">
    <property type="entry name" value="TRANSCRIPTIONAL REPRESSOR MPRA"/>
    <property type="match status" value="1"/>
</dbReference>
<dbReference type="GO" id="GO:0006950">
    <property type="term" value="P:response to stress"/>
    <property type="evidence" value="ECO:0007669"/>
    <property type="project" value="TreeGrafter"/>
</dbReference>
<dbReference type="SMART" id="SM00347">
    <property type="entry name" value="HTH_MARR"/>
    <property type="match status" value="1"/>
</dbReference>
<dbReference type="InterPro" id="IPR039422">
    <property type="entry name" value="MarR/SlyA-like"/>
</dbReference>
<protein>
    <submittedName>
        <fullName evidence="2">Transcriptional regulator, MarR family</fullName>
    </submittedName>
</protein>
<dbReference type="Pfam" id="PF12802">
    <property type="entry name" value="MarR_2"/>
    <property type="match status" value="1"/>
</dbReference>
<evidence type="ECO:0000259" key="1">
    <source>
        <dbReference type="PROSITE" id="PS50995"/>
    </source>
</evidence>
<comment type="caution">
    <text evidence="2">The sequence shown here is derived from an EMBL/GenBank/DDBJ whole genome shotgun (WGS) entry which is preliminary data.</text>
</comment>
<gene>
    <name evidence="2" type="ORF">BOO71_0007612</name>
</gene>
<dbReference type="RefSeq" id="WP_075833024.1">
    <property type="nucleotide sequence ID" value="NZ_MSTI01000084.1"/>
</dbReference>
<dbReference type="AlphaFoldDB" id="A0A1U7NY51"/>
<proteinExistence type="predicted"/>
<evidence type="ECO:0000313" key="3">
    <source>
        <dbReference type="Proteomes" id="UP000186607"/>
    </source>
</evidence>
<dbReference type="PRINTS" id="PR00598">
    <property type="entry name" value="HTHMARR"/>
</dbReference>